<gene>
    <name evidence="3" type="ORF">MXMO3_03663</name>
</gene>
<dbReference type="Gene3D" id="3.30.70.100">
    <property type="match status" value="1"/>
</dbReference>
<reference evidence="3 4" key="1">
    <citation type="submission" date="2017-05" db="EMBL/GenBank/DDBJ databases">
        <title>Genome Analysis of Maritalea myrionectae HL2708#5.</title>
        <authorList>
            <consortium name="Cotde Inc.-PKNU"/>
            <person name="Jang D."/>
            <person name="Oh H.-M."/>
        </authorList>
    </citation>
    <scope>NUCLEOTIDE SEQUENCE [LARGE SCALE GENOMIC DNA]</scope>
    <source>
        <strain evidence="3 4">HL2708#5</strain>
        <plasmid evidence="4">phl2708y3</plasmid>
    </source>
</reference>
<accession>A0A2R4MJS0</accession>
<evidence type="ECO:0000313" key="3">
    <source>
        <dbReference type="EMBL" id="AVX06166.1"/>
    </source>
</evidence>
<dbReference type="CDD" id="cd00371">
    <property type="entry name" value="HMA"/>
    <property type="match status" value="1"/>
</dbReference>
<dbReference type="EMBL" id="CP021332">
    <property type="protein sequence ID" value="AVX06166.1"/>
    <property type="molecule type" value="Genomic_DNA"/>
</dbReference>
<feature type="chain" id="PRO_5015318571" evidence="1">
    <location>
        <begin position="22"/>
        <end position="97"/>
    </location>
</feature>
<keyword evidence="1" id="KW-0732">Signal</keyword>
<feature type="domain" description="HMA" evidence="2">
    <location>
        <begin position="24"/>
        <end position="90"/>
    </location>
</feature>
<dbReference type="GO" id="GO:0046872">
    <property type="term" value="F:metal ion binding"/>
    <property type="evidence" value="ECO:0007669"/>
    <property type="project" value="InterPro"/>
</dbReference>
<dbReference type="Pfam" id="PF00403">
    <property type="entry name" value="HMA"/>
    <property type="match status" value="1"/>
</dbReference>
<keyword evidence="4" id="KW-1185">Reference proteome</keyword>
<evidence type="ECO:0000256" key="1">
    <source>
        <dbReference type="SAM" id="SignalP"/>
    </source>
</evidence>
<dbReference type="Proteomes" id="UP000258927">
    <property type="component" value="Plasmid pHL2708Y3"/>
</dbReference>
<organism evidence="3 4">
    <name type="scientific">Maritalea myrionectae</name>
    <dbReference type="NCBI Taxonomy" id="454601"/>
    <lineage>
        <taxon>Bacteria</taxon>
        <taxon>Pseudomonadati</taxon>
        <taxon>Pseudomonadota</taxon>
        <taxon>Alphaproteobacteria</taxon>
        <taxon>Hyphomicrobiales</taxon>
        <taxon>Devosiaceae</taxon>
        <taxon>Maritalea</taxon>
    </lineage>
</organism>
<geneLocation type="plasmid" evidence="4">
    <name>phl2708y3</name>
</geneLocation>
<dbReference type="STRING" id="1122213.GCA_000423365_03419"/>
<keyword evidence="3" id="KW-0614">Plasmid</keyword>
<evidence type="ECO:0000313" key="4">
    <source>
        <dbReference type="Proteomes" id="UP000258927"/>
    </source>
</evidence>
<dbReference type="PRINTS" id="PR00946">
    <property type="entry name" value="HGSCAVENGER"/>
</dbReference>
<dbReference type="InterPro" id="IPR036163">
    <property type="entry name" value="HMA_dom_sf"/>
</dbReference>
<dbReference type="AlphaFoldDB" id="A0A2R4MJS0"/>
<sequence length="97" mass="10109">MKKLLILGTGLLVSGVGSSFAAEQKVTLSVPGMYCASCPFIVKGAISRLDGIVSVSADADLRQAVVVFEDTATSLDDILLATKNAGYESELLLADEE</sequence>
<dbReference type="InterPro" id="IPR001802">
    <property type="entry name" value="MerP/CopZ"/>
</dbReference>
<proteinExistence type="predicted"/>
<dbReference type="RefSeq" id="WP_117397116.1">
    <property type="nucleotide sequence ID" value="NZ_CP021332.1"/>
</dbReference>
<dbReference type="PROSITE" id="PS50846">
    <property type="entry name" value="HMA_2"/>
    <property type="match status" value="1"/>
</dbReference>
<dbReference type="InterPro" id="IPR006121">
    <property type="entry name" value="HMA_dom"/>
</dbReference>
<evidence type="ECO:0000259" key="2">
    <source>
        <dbReference type="PROSITE" id="PS50846"/>
    </source>
</evidence>
<dbReference type="SUPFAM" id="SSF55008">
    <property type="entry name" value="HMA, heavy metal-associated domain"/>
    <property type="match status" value="1"/>
</dbReference>
<feature type="signal peptide" evidence="1">
    <location>
        <begin position="1"/>
        <end position="21"/>
    </location>
</feature>
<name>A0A2R4MJS0_9HYPH</name>
<protein>
    <submittedName>
        <fullName evidence="3">Mercuric transport protein periplasmic component</fullName>
    </submittedName>
</protein>
<dbReference type="KEGG" id="mmyr:MXMO3_03663"/>